<proteinExistence type="predicted"/>
<dbReference type="RefSeq" id="WP_195870391.1">
    <property type="nucleotide sequence ID" value="NZ_JADOET010000002.1"/>
</dbReference>
<gene>
    <name evidence="1" type="ORF">ITJ86_04375</name>
</gene>
<accession>A0ABS0EFT1</accession>
<organism evidence="1 2">
    <name type="scientific">Winogradskyella marina</name>
    <dbReference type="NCBI Taxonomy" id="2785530"/>
    <lineage>
        <taxon>Bacteria</taxon>
        <taxon>Pseudomonadati</taxon>
        <taxon>Bacteroidota</taxon>
        <taxon>Flavobacteriia</taxon>
        <taxon>Flavobacteriales</taxon>
        <taxon>Flavobacteriaceae</taxon>
        <taxon>Winogradskyella</taxon>
    </lineage>
</organism>
<protein>
    <submittedName>
        <fullName evidence="1">Uncharacterized protein</fullName>
    </submittedName>
</protein>
<evidence type="ECO:0000313" key="1">
    <source>
        <dbReference type="EMBL" id="MBF8149118.1"/>
    </source>
</evidence>
<dbReference type="Proteomes" id="UP000611215">
    <property type="component" value="Unassembled WGS sequence"/>
</dbReference>
<dbReference type="EMBL" id="JADOET010000002">
    <property type="protein sequence ID" value="MBF8149118.1"/>
    <property type="molecule type" value="Genomic_DNA"/>
</dbReference>
<comment type="caution">
    <text evidence="1">The sequence shown here is derived from an EMBL/GenBank/DDBJ whole genome shotgun (WGS) entry which is preliminary data.</text>
</comment>
<keyword evidence="2" id="KW-1185">Reference proteome</keyword>
<sequence length="116" mass="13923">MNTFPNLNRTIVLIEGKQPFYDWINSVFPSDEPLKPEDTVEHNSYLLESELYFEEPKEALQDYWKDIFENELFDMCTDPNDWPKISWSLFNKYFQCHFSSIVHDLGKDSLKQETFI</sequence>
<name>A0ABS0EFT1_9FLAO</name>
<evidence type="ECO:0000313" key="2">
    <source>
        <dbReference type="Proteomes" id="UP000611215"/>
    </source>
</evidence>
<reference evidence="1 2" key="1">
    <citation type="submission" date="2020-11" db="EMBL/GenBank/DDBJ databases">
        <title>Winogradskyella marina sp. nov., isolated from marine sediment.</title>
        <authorList>
            <person name="Bo J."/>
            <person name="Wang S."/>
            <person name="Song X."/>
            <person name="Du Z."/>
        </authorList>
    </citation>
    <scope>NUCLEOTIDE SEQUENCE [LARGE SCALE GENOMIC DNA]</scope>
    <source>
        <strain evidence="1 2">F6397</strain>
    </source>
</reference>